<dbReference type="GO" id="GO:0005886">
    <property type="term" value="C:plasma membrane"/>
    <property type="evidence" value="ECO:0007669"/>
    <property type="project" value="UniProtKB-SubCell"/>
</dbReference>
<keyword evidence="4" id="KW-0297">G-protein coupled receptor</keyword>
<keyword evidence="3" id="KW-0716">Sensory transduction</keyword>
<feature type="non-terminal residue" evidence="6">
    <location>
        <position position="1"/>
    </location>
</feature>
<dbReference type="GO" id="GO:0007608">
    <property type="term" value="P:sensory perception of smell"/>
    <property type="evidence" value="ECO:0007669"/>
    <property type="project" value="UniProtKB-KW"/>
</dbReference>
<dbReference type="InterPro" id="IPR050516">
    <property type="entry name" value="Olfactory_GPCR"/>
</dbReference>
<dbReference type="SUPFAM" id="SSF81321">
    <property type="entry name" value="Family A G protein-coupled receptor-like"/>
    <property type="match status" value="1"/>
</dbReference>
<feature type="non-terminal residue" evidence="6">
    <location>
        <position position="60"/>
    </location>
</feature>
<dbReference type="PANTHER" id="PTHR26452">
    <property type="entry name" value="OLFACTORY RECEPTOR"/>
    <property type="match status" value="1"/>
</dbReference>
<gene>
    <name evidence="6" type="ORF">N332_01705</name>
</gene>
<keyword evidence="7" id="KW-1185">Reference proteome</keyword>
<evidence type="ECO:0000256" key="3">
    <source>
        <dbReference type="ARBA" id="ARBA00022725"/>
    </source>
</evidence>
<comment type="subcellular location">
    <subcellularLocation>
        <location evidence="1">Cell membrane</location>
        <topology evidence="1">Multi-pass membrane protein</topology>
    </subcellularLocation>
</comment>
<proteinExistence type="predicted"/>
<keyword evidence="2" id="KW-1003">Cell membrane</keyword>
<evidence type="ECO:0000313" key="7">
    <source>
        <dbReference type="Proteomes" id="UP000053369"/>
    </source>
</evidence>
<dbReference type="GO" id="GO:0004930">
    <property type="term" value="F:G protein-coupled receptor activity"/>
    <property type="evidence" value="ECO:0007669"/>
    <property type="project" value="UniProtKB-KW"/>
</dbReference>
<keyword evidence="2" id="KW-0472">Membrane</keyword>
<dbReference type="Proteomes" id="UP000053369">
    <property type="component" value="Unassembled WGS sequence"/>
</dbReference>
<evidence type="ECO:0000313" key="6">
    <source>
        <dbReference type="EMBL" id="KFQ33900.1"/>
    </source>
</evidence>
<dbReference type="AlphaFoldDB" id="A0A091R2A5"/>
<keyword evidence="5 6" id="KW-0675">Receptor</keyword>
<name>A0A091R2A5_9AVES</name>
<organism evidence="6 7">
    <name type="scientific">Mesitornis unicolor</name>
    <name type="common">brown roatelo</name>
    <dbReference type="NCBI Taxonomy" id="54374"/>
    <lineage>
        <taxon>Eukaryota</taxon>
        <taxon>Metazoa</taxon>
        <taxon>Chordata</taxon>
        <taxon>Craniata</taxon>
        <taxon>Vertebrata</taxon>
        <taxon>Euteleostomi</taxon>
        <taxon>Archelosauria</taxon>
        <taxon>Archosauria</taxon>
        <taxon>Dinosauria</taxon>
        <taxon>Saurischia</taxon>
        <taxon>Theropoda</taxon>
        <taxon>Coelurosauria</taxon>
        <taxon>Aves</taxon>
        <taxon>Neognathae</taxon>
        <taxon>Neoaves</taxon>
        <taxon>Columbimorphae</taxon>
        <taxon>Mesitornithiformes</taxon>
        <taxon>Mesitornithidae</taxon>
        <taxon>Mesitornis</taxon>
    </lineage>
</organism>
<reference evidence="6 7" key="1">
    <citation type="submission" date="2014-04" db="EMBL/GenBank/DDBJ databases">
        <title>Genome evolution of avian class.</title>
        <authorList>
            <person name="Zhang G."/>
            <person name="Li C."/>
        </authorList>
    </citation>
    <scope>NUCLEOTIDE SEQUENCE [LARGE SCALE GENOMIC DNA]</scope>
    <source>
        <strain evidence="6">BGI_N332</strain>
    </source>
</reference>
<accession>A0A091R2A5</accession>
<evidence type="ECO:0000256" key="2">
    <source>
        <dbReference type="ARBA" id="ARBA00022475"/>
    </source>
</evidence>
<evidence type="ECO:0000256" key="1">
    <source>
        <dbReference type="ARBA" id="ARBA00004651"/>
    </source>
</evidence>
<keyword evidence="4" id="KW-0807">Transducer</keyword>
<evidence type="ECO:0000256" key="4">
    <source>
        <dbReference type="ARBA" id="ARBA00023040"/>
    </source>
</evidence>
<sequence length="60" mass="6536">SKCLPHLAVISLFWSTATFVYLKSSSISSSALNPVIAGLYSVLPPAVNPLIYSRRNQDLK</sequence>
<evidence type="ECO:0000256" key="5">
    <source>
        <dbReference type="ARBA" id="ARBA00023170"/>
    </source>
</evidence>
<dbReference type="Gene3D" id="1.10.1220.70">
    <property type="match status" value="1"/>
</dbReference>
<protein>
    <submittedName>
        <fullName evidence="6">Olfactory receptor 14A2</fullName>
    </submittedName>
</protein>
<dbReference type="EMBL" id="KK808642">
    <property type="protein sequence ID" value="KFQ33900.1"/>
    <property type="molecule type" value="Genomic_DNA"/>
</dbReference>
<keyword evidence="3" id="KW-0552">Olfaction</keyword>